<gene>
    <name evidence="7" type="primary">gldA</name>
    <name evidence="7" type="ORF">OQ279_07720</name>
</gene>
<reference evidence="7" key="1">
    <citation type="submission" date="2022-11" db="EMBL/GenBank/DDBJ databases">
        <title>Salinimicrobium profundisediminis sp. nov., isolated from deep-sea sediment of the Mariana Trench.</title>
        <authorList>
            <person name="Fu H."/>
        </authorList>
    </citation>
    <scope>NUCLEOTIDE SEQUENCE</scope>
    <source>
        <strain evidence="7">MT39</strain>
    </source>
</reference>
<evidence type="ECO:0000256" key="4">
    <source>
        <dbReference type="ARBA" id="ARBA00022741"/>
    </source>
</evidence>
<dbReference type="EMBL" id="JAPJDA010000010">
    <property type="protein sequence ID" value="MCX2838041.1"/>
    <property type="molecule type" value="Genomic_DNA"/>
</dbReference>
<dbReference type="GO" id="GO:0005524">
    <property type="term" value="F:ATP binding"/>
    <property type="evidence" value="ECO:0007669"/>
    <property type="project" value="UniProtKB-KW"/>
</dbReference>
<dbReference type="GO" id="GO:0016887">
    <property type="term" value="F:ATP hydrolysis activity"/>
    <property type="evidence" value="ECO:0007669"/>
    <property type="project" value="InterPro"/>
</dbReference>
<dbReference type="InterPro" id="IPR027417">
    <property type="entry name" value="P-loop_NTPase"/>
</dbReference>
<dbReference type="InterPro" id="IPR019864">
    <property type="entry name" value="Motility-assoc_ABC_GldA"/>
</dbReference>
<dbReference type="NCBIfam" id="TIGR03522">
    <property type="entry name" value="GldA_ABC_ATP"/>
    <property type="match status" value="1"/>
</dbReference>
<keyword evidence="4" id="KW-0547">Nucleotide-binding</keyword>
<evidence type="ECO:0000256" key="5">
    <source>
        <dbReference type="ARBA" id="ARBA00022840"/>
    </source>
</evidence>
<evidence type="ECO:0000256" key="1">
    <source>
        <dbReference type="ARBA" id="ARBA00005417"/>
    </source>
</evidence>
<evidence type="ECO:0000313" key="8">
    <source>
        <dbReference type="Proteomes" id="UP001148482"/>
    </source>
</evidence>
<dbReference type="RefSeq" id="WP_266069291.1">
    <property type="nucleotide sequence ID" value="NZ_JAPJDA010000010.1"/>
</dbReference>
<dbReference type="InterPro" id="IPR003439">
    <property type="entry name" value="ABC_transporter-like_ATP-bd"/>
</dbReference>
<dbReference type="SUPFAM" id="SSF52540">
    <property type="entry name" value="P-loop containing nucleoside triphosphate hydrolases"/>
    <property type="match status" value="1"/>
</dbReference>
<keyword evidence="3" id="KW-0536">Nodulation</keyword>
<dbReference type="Proteomes" id="UP001148482">
    <property type="component" value="Unassembled WGS sequence"/>
</dbReference>
<organism evidence="7 8">
    <name type="scientific">Salinimicrobium profundisediminis</name>
    <dbReference type="NCBI Taxonomy" id="2994553"/>
    <lineage>
        <taxon>Bacteria</taxon>
        <taxon>Pseudomonadati</taxon>
        <taxon>Bacteroidota</taxon>
        <taxon>Flavobacteriia</taxon>
        <taxon>Flavobacteriales</taxon>
        <taxon>Flavobacteriaceae</taxon>
        <taxon>Salinimicrobium</taxon>
    </lineage>
</organism>
<comment type="caution">
    <text evidence="7">The sequence shown here is derived from an EMBL/GenBank/DDBJ whole genome shotgun (WGS) entry which is preliminary data.</text>
</comment>
<dbReference type="Pfam" id="PF00005">
    <property type="entry name" value="ABC_tran"/>
    <property type="match status" value="1"/>
</dbReference>
<name>A0A9X3I0P1_9FLAO</name>
<evidence type="ECO:0000313" key="7">
    <source>
        <dbReference type="EMBL" id="MCX2838041.1"/>
    </source>
</evidence>
<feature type="domain" description="ABC transporter" evidence="6">
    <location>
        <begin position="3"/>
        <end position="228"/>
    </location>
</feature>
<comment type="similarity">
    <text evidence="1">Belongs to the ABC transporter superfamily.</text>
</comment>
<dbReference type="SMART" id="SM00382">
    <property type="entry name" value="AAA"/>
    <property type="match status" value="1"/>
</dbReference>
<dbReference type="CDD" id="cd03230">
    <property type="entry name" value="ABC_DR_subfamily_A"/>
    <property type="match status" value="1"/>
</dbReference>
<dbReference type="Gene3D" id="3.40.50.300">
    <property type="entry name" value="P-loop containing nucleotide triphosphate hydrolases"/>
    <property type="match status" value="1"/>
</dbReference>
<dbReference type="AlphaFoldDB" id="A0A9X3I0P1"/>
<evidence type="ECO:0000259" key="6">
    <source>
        <dbReference type="PROSITE" id="PS50893"/>
    </source>
</evidence>
<dbReference type="PROSITE" id="PS50893">
    <property type="entry name" value="ABC_TRANSPORTER_2"/>
    <property type="match status" value="1"/>
</dbReference>
<evidence type="ECO:0000256" key="3">
    <source>
        <dbReference type="ARBA" id="ARBA00022458"/>
    </source>
</evidence>
<keyword evidence="8" id="KW-1185">Reference proteome</keyword>
<accession>A0A9X3I0P1</accession>
<sequence>MSILVNKVSKYYGEQKALDKVSFSIQKGEIVGFLGPNGAGKSTLMKILTGYLQPSSGEATVNGYPLTEDMLQAQRSTGYLPEHNSLYTDMYVREYLEFNALIYKVPKSRIEEVILQTGLLPEANKKIEQLSKGYRQRVGLATALLHNPDVLILDEPTTGLDPNQLVEIRELIKKIGKEKTIFLSTHIMREVEALCERVIIINHGKIVADKRLEELRDEQVQIIEVEFDYRIEEVALNRLPHLMNLRNTGGFVYELYFDTEKDMRPTVFDFAHDNGLKTLQLNRKNKNLENLFSELTLKK</sequence>
<dbReference type="PANTHER" id="PTHR42711:SF5">
    <property type="entry name" value="ABC TRANSPORTER ATP-BINDING PROTEIN NATA"/>
    <property type="match status" value="1"/>
</dbReference>
<keyword evidence="2" id="KW-0813">Transport</keyword>
<keyword evidence="5 7" id="KW-0067">ATP-binding</keyword>
<dbReference type="InterPro" id="IPR003593">
    <property type="entry name" value="AAA+_ATPase"/>
</dbReference>
<dbReference type="InterPro" id="IPR050763">
    <property type="entry name" value="ABC_transporter_ATP-binding"/>
</dbReference>
<dbReference type="PANTHER" id="PTHR42711">
    <property type="entry name" value="ABC TRANSPORTER ATP-BINDING PROTEIN"/>
    <property type="match status" value="1"/>
</dbReference>
<proteinExistence type="inferred from homology"/>
<evidence type="ECO:0000256" key="2">
    <source>
        <dbReference type="ARBA" id="ARBA00022448"/>
    </source>
</evidence>
<protein>
    <submittedName>
        <fullName evidence="7">Gliding motility-associated ABC transporter ATP-binding subunit GldA</fullName>
    </submittedName>
</protein>